<gene>
    <name evidence="2" type="ORF">B0J15DRAFT_560134</name>
</gene>
<keyword evidence="3" id="KW-1185">Reference proteome</keyword>
<organism evidence="2 3">
    <name type="scientific">Fusarium solani</name>
    <name type="common">Filamentous fungus</name>
    <dbReference type="NCBI Taxonomy" id="169388"/>
    <lineage>
        <taxon>Eukaryota</taxon>
        <taxon>Fungi</taxon>
        <taxon>Dikarya</taxon>
        <taxon>Ascomycota</taxon>
        <taxon>Pezizomycotina</taxon>
        <taxon>Sordariomycetes</taxon>
        <taxon>Hypocreomycetidae</taxon>
        <taxon>Hypocreales</taxon>
        <taxon>Nectriaceae</taxon>
        <taxon>Fusarium</taxon>
        <taxon>Fusarium solani species complex</taxon>
    </lineage>
</organism>
<evidence type="ECO:0000256" key="1">
    <source>
        <dbReference type="SAM" id="MobiDB-lite"/>
    </source>
</evidence>
<evidence type="ECO:0000313" key="2">
    <source>
        <dbReference type="EMBL" id="KAH7253102.1"/>
    </source>
</evidence>
<dbReference type="EMBL" id="JAGTJS010000011">
    <property type="protein sequence ID" value="KAH7253102.1"/>
    <property type="molecule type" value="Genomic_DNA"/>
</dbReference>
<feature type="region of interest" description="Disordered" evidence="1">
    <location>
        <begin position="228"/>
        <end position="247"/>
    </location>
</feature>
<dbReference type="OrthoDB" id="5096660at2759"/>
<dbReference type="Proteomes" id="UP000736672">
    <property type="component" value="Unassembled WGS sequence"/>
</dbReference>
<dbReference type="AlphaFoldDB" id="A0A9P9HAE9"/>
<name>A0A9P9HAE9_FUSSL</name>
<accession>A0A9P9HAE9</accession>
<comment type="caution">
    <text evidence="2">The sequence shown here is derived from an EMBL/GenBank/DDBJ whole genome shotgun (WGS) entry which is preliminary data.</text>
</comment>
<feature type="compositionally biased region" description="Low complexity" evidence="1">
    <location>
        <begin position="68"/>
        <end position="79"/>
    </location>
</feature>
<feature type="region of interest" description="Disordered" evidence="1">
    <location>
        <begin position="1"/>
        <end position="100"/>
    </location>
</feature>
<feature type="compositionally biased region" description="Polar residues" evidence="1">
    <location>
        <begin position="236"/>
        <end position="245"/>
    </location>
</feature>
<evidence type="ECO:0000313" key="3">
    <source>
        <dbReference type="Proteomes" id="UP000736672"/>
    </source>
</evidence>
<sequence>MAKRGRPCLQLSVSDRLERRRAQLARSQRKSRARRRDPGGCRSSSSLPPSSRQCVSPHEILPSFSEDPTTGIAAPTAGTWQQPGAESPAMNPQPPESHRDDFSWTEAVLDNSPASPDLTILERSEAHPLSRVLESPEYECHTPLELDTADPSVFLPNLDDSEYPSCSMLPGSDSVFPAMLDNSFCTSVSTSTNAKEATLLPWLVPEGNPPNSLPYPETGLDPPFTTTQGENHHISPEQSYHTAQGSHRGDLISDNWASSPFIPSSGSFALDAPLWEGQEWDTILQSTARPFAMRRGFDDCRTVRLILTFAV</sequence>
<proteinExistence type="predicted"/>
<protein>
    <submittedName>
        <fullName evidence="2">Uncharacterized protein</fullName>
    </submittedName>
</protein>
<reference evidence="2" key="1">
    <citation type="journal article" date="2021" name="Nat. Commun.">
        <title>Genetic determinants of endophytism in the Arabidopsis root mycobiome.</title>
        <authorList>
            <person name="Mesny F."/>
            <person name="Miyauchi S."/>
            <person name="Thiergart T."/>
            <person name="Pickel B."/>
            <person name="Atanasova L."/>
            <person name="Karlsson M."/>
            <person name="Huettel B."/>
            <person name="Barry K.W."/>
            <person name="Haridas S."/>
            <person name="Chen C."/>
            <person name="Bauer D."/>
            <person name="Andreopoulos W."/>
            <person name="Pangilinan J."/>
            <person name="LaButti K."/>
            <person name="Riley R."/>
            <person name="Lipzen A."/>
            <person name="Clum A."/>
            <person name="Drula E."/>
            <person name="Henrissat B."/>
            <person name="Kohler A."/>
            <person name="Grigoriev I.V."/>
            <person name="Martin F.M."/>
            <person name="Hacquard S."/>
        </authorList>
    </citation>
    <scope>NUCLEOTIDE SEQUENCE</scope>
    <source>
        <strain evidence="2">FSSC 5 MPI-SDFR-AT-0091</strain>
    </source>
</reference>